<feature type="region of interest" description="Disordered" evidence="1">
    <location>
        <begin position="90"/>
        <end position="145"/>
    </location>
</feature>
<dbReference type="AlphaFoldDB" id="A0A2U1N7M6"/>
<dbReference type="InterPro" id="IPR057984">
    <property type="entry name" value="PATROL1_C"/>
</dbReference>
<dbReference type="EMBL" id="PKPP01003427">
    <property type="protein sequence ID" value="PWA69506.1"/>
    <property type="molecule type" value="Genomic_DNA"/>
</dbReference>
<feature type="region of interest" description="Disordered" evidence="1">
    <location>
        <begin position="191"/>
        <end position="214"/>
    </location>
</feature>
<dbReference type="OrthoDB" id="2015333at2759"/>
<dbReference type="PANTHER" id="PTHR31280">
    <property type="entry name" value="PROTEIN UNC-13 HOMOLOG"/>
    <property type="match status" value="1"/>
</dbReference>
<accession>A0A2U1N7M6</accession>
<dbReference type="Proteomes" id="UP000245207">
    <property type="component" value="Unassembled WGS sequence"/>
</dbReference>
<feature type="domain" description="MHD1" evidence="2">
    <location>
        <begin position="627"/>
        <end position="729"/>
    </location>
</feature>
<feature type="compositionally biased region" description="Basic residues" evidence="1">
    <location>
        <begin position="201"/>
        <end position="211"/>
    </location>
</feature>
<dbReference type="InterPro" id="IPR008528">
    <property type="entry name" value="unc-13_homologue"/>
</dbReference>
<sequence>MNSSLLHRIRNDRRKLLDFILSSSSGVKAASDDNIIDFDAISADYVLQCIQSAGGELDISKATSKQINASMFPTMMQSPSGDTFFLLSEPDSAGSPPRRAPPAVEANNNGHRDRLNSEASVSGHAFGDNHSYAVPSSSKSTKKTDALSLGLPALRTGLSDDDLRESAYEVLLSSVAFSGIAINSLENPKKDKGSRFLSGLKNRRDKKHTRSHSVGNQFEQIDTIRAQMQVSEAMDERIRQTLMQFSIRKPHVQVDIPQIAIELLSGIQQNDFLIERSYTHWRKRQANVLEELFSSVNYPEMQELGILLDKIRNPEEWNIIMTPAERAEVLLAIRQVASSLSSMGRSSNIQGSSYWNAGYHLNIRLYERLLFGVFDILDEGQLIEEHADYLKLVKLTWGTLGITQKMHDALYGWVLFQQFVETKEMPLLDQANLQVQKVLSTNYKEGNEEQFTYTIMCTNTENGTEIKLSLVQAIFRSINLWCDTRLQDYHLHFSEKPVFFRRLVSMDLVVGRHNTATFNEVKVKSSDASADAAAVRVRFYVKRSLEAALQRVEDTINLISKMEGKHPLALLASELRKIAERELSVFSPVLCQWRPDAGIFASVHLHQYYGERLKPFLDDISFSEDAISVLSAAHLLEHYLIRASNSIDEENGVGLLSIQEFDFYQIHKISRPIILDWLISQNDRILEWTGRAFHLEVWEPLSNQQKQAPSVVEVFRIVEEVCRIMKKLH</sequence>
<dbReference type="InterPro" id="IPR014770">
    <property type="entry name" value="Munc13_1"/>
</dbReference>
<organism evidence="3 4">
    <name type="scientific">Artemisia annua</name>
    <name type="common">Sweet wormwood</name>
    <dbReference type="NCBI Taxonomy" id="35608"/>
    <lineage>
        <taxon>Eukaryota</taxon>
        <taxon>Viridiplantae</taxon>
        <taxon>Streptophyta</taxon>
        <taxon>Embryophyta</taxon>
        <taxon>Tracheophyta</taxon>
        <taxon>Spermatophyta</taxon>
        <taxon>Magnoliopsida</taxon>
        <taxon>eudicotyledons</taxon>
        <taxon>Gunneridae</taxon>
        <taxon>Pentapetalae</taxon>
        <taxon>asterids</taxon>
        <taxon>campanulids</taxon>
        <taxon>Asterales</taxon>
        <taxon>Asteraceae</taxon>
        <taxon>Asteroideae</taxon>
        <taxon>Anthemideae</taxon>
        <taxon>Artemisiinae</taxon>
        <taxon>Artemisia</taxon>
    </lineage>
</organism>
<evidence type="ECO:0000256" key="1">
    <source>
        <dbReference type="SAM" id="MobiDB-lite"/>
    </source>
</evidence>
<evidence type="ECO:0000313" key="3">
    <source>
        <dbReference type="EMBL" id="PWA69506.1"/>
    </source>
</evidence>
<name>A0A2U1N7M6_ARTAN</name>
<dbReference type="STRING" id="35608.A0A2U1N7M6"/>
<proteinExistence type="predicted"/>
<gene>
    <name evidence="3" type="ORF">CTI12_AA296270</name>
</gene>
<dbReference type="Pfam" id="PF25761">
    <property type="entry name" value="TPR_PATROL1"/>
    <property type="match status" value="1"/>
</dbReference>
<evidence type="ECO:0000259" key="2">
    <source>
        <dbReference type="PROSITE" id="PS51258"/>
    </source>
</evidence>
<comment type="caution">
    <text evidence="3">The sequence shown here is derived from an EMBL/GenBank/DDBJ whole genome shotgun (WGS) entry which is preliminary data.</text>
</comment>
<reference evidence="3 4" key="1">
    <citation type="journal article" date="2018" name="Mol. Plant">
        <title>The genome of Artemisia annua provides insight into the evolution of Asteraceae family and artemisinin biosynthesis.</title>
        <authorList>
            <person name="Shen Q."/>
            <person name="Zhang L."/>
            <person name="Liao Z."/>
            <person name="Wang S."/>
            <person name="Yan T."/>
            <person name="Shi P."/>
            <person name="Liu M."/>
            <person name="Fu X."/>
            <person name="Pan Q."/>
            <person name="Wang Y."/>
            <person name="Lv Z."/>
            <person name="Lu X."/>
            <person name="Zhang F."/>
            <person name="Jiang W."/>
            <person name="Ma Y."/>
            <person name="Chen M."/>
            <person name="Hao X."/>
            <person name="Li L."/>
            <person name="Tang Y."/>
            <person name="Lv G."/>
            <person name="Zhou Y."/>
            <person name="Sun X."/>
            <person name="Brodelius P.E."/>
            <person name="Rose J.K.C."/>
            <person name="Tang K."/>
        </authorList>
    </citation>
    <scope>NUCLEOTIDE SEQUENCE [LARGE SCALE GENOMIC DNA]</scope>
    <source>
        <strain evidence="4">cv. Huhao1</strain>
        <tissue evidence="3">Leaf</tissue>
    </source>
</reference>
<protein>
    <recommendedName>
        <fullName evidence="2">MHD1 domain-containing protein</fullName>
    </recommendedName>
</protein>
<dbReference type="PROSITE" id="PS51258">
    <property type="entry name" value="MHD1"/>
    <property type="match status" value="1"/>
</dbReference>
<keyword evidence="4" id="KW-1185">Reference proteome</keyword>
<evidence type="ECO:0000313" key="4">
    <source>
        <dbReference type="Proteomes" id="UP000245207"/>
    </source>
</evidence>
<dbReference type="PANTHER" id="PTHR31280:SF3">
    <property type="entry name" value="DNA TOPOISOMERASE 4 SUBUNIT B (DUF810)"/>
    <property type="match status" value="1"/>
</dbReference>